<gene>
    <name evidence="3" type="ORF">AUP44_16280</name>
</gene>
<sequence>MRPHGNRKTTHRIATAMLGIALLAAGPALAAGNEPPEEGHPEEGRPEEGLGPKLERLGRAADEALTSLRDAIEDLPRYAAPEIDGDGNIIMRRLPQHGAPLEGDKAPDEREGERPDRGRPVERDGGVWL</sequence>
<evidence type="ECO:0000256" key="1">
    <source>
        <dbReference type="SAM" id="MobiDB-lite"/>
    </source>
</evidence>
<evidence type="ECO:0000313" key="3">
    <source>
        <dbReference type="EMBL" id="KYO49720.1"/>
    </source>
</evidence>
<dbReference type="RefSeq" id="WP_062769824.1">
    <property type="nucleotide sequence ID" value="NZ_CP121045.1"/>
</dbReference>
<proteinExistence type="predicted"/>
<feature type="signal peptide" evidence="2">
    <location>
        <begin position="1"/>
        <end position="30"/>
    </location>
</feature>
<feature type="region of interest" description="Disordered" evidence="1">
    <location>
        <begin position="92"/>
        <end position="129"/>
    </location>
</feature>
<organism evidence="3 4">
    <name type="scientific">Tistrella mobilis</name>
    <dbReference type="NCBI Taxonomy" id="171437"/>
    <lineage>
        <taxon>Bacteria</taxon>
        <taxon>Pseudomonadati</taxon>
        <taxon>Pseudomonadota</taxon>
        <taxon>Alphaproteobacteria</taxon>
        <taxon>Geminicoccales</taxon>
        <taxon>Geminicoccaceae</taxon>
        <taxon>Tistrella</taxon>
    </lineage>
</organism>
<dbReference type="GeneID" id="97241336"/>
<evidence type="ECO:0000256" key="2">
    <source>
        <dbReference type="SAM" id="SignalP"/>
    </source>
</evidence>
<evidence type="ECO:0000313" key="4">
    <source>
        <dbReference type="Proteomes" id="UP000075787"/>
    </source>
</evidence>
<feature type="chain" id="PRO_5007836341" evidence="2">
    <location>
        <begin position="31"/>
        <end position="129"/>
    </location>
</feature>
<feature type="region of interest" description="Disordered" evidence="1">
    <location>
        <begin position="28"/>
        <end position="52"/>
    </location>
</feature>
<feature type="compositionally biased region" description="Basic and acidic residues" evidence="1">
    <location>
        <begin position="37"/>
        <end position="52"/>
    </location>
</feature>
<dbReference type="EMBL" id="LPZR01000218">
    <property type="protein sequence ID" value="KYO49720.1"/>
    <property type="molecule type" value="Genomic_DNA"/>
</dbReference>
<dbReference type="AlphaFoldDB" id="A0A162JRG2"/>
<name>A0A162JRG2_9PROT</name>
<accession>A0A162JRG2</accession>
<reference evidence="3 4" key="1">
    <citation type="submission" date="2015-12" db="EMBL/GenBank/DDBJ databases">
        <title>Genome sequence of Tistrella mobilis MCCC 1A02139.</title>
        <authorList>
            <person name="Lu L."/>
            <person name="Lai Q."/>
            <person name="Shao Z."/>
            <person name="Qian P."/>
        </authorList>
    </citation>
    <scope>NUCLEOTIDE SEQUENCE [LARGE SCALE GENOMIC DNA]</scope>
    <source>
        <strain evidence="3 4">MCCC 1A02139</strain>
    </source>
</reference>
<keyword evidence="2" id="KW-0732">Signal</keyword>
<comment type="caution">
    <text evidence="3">The sequence shown here is derived from an EMBL/GenBank/DDBJ whole genome shotgun (WGS) entry which is preliminary data.</text>
</comment>
<protein>
    <submittedName>
        <fullName evidence="3">Uncharacterized protein</fullName>
    </submittedName>
</protein>
<feature type="compositionally biased region" description="Basic and acidic residues" evidence="1">
    <location>
        <begin position="102"/>
        <end position="129"/>
    </location>
</feature>
<dbReference type="Proteomes" id="UP000075787">
    <property type="component" value="Unassembled WGS sequence"/>
</dbReference>